<dbReference type="PANTHER" id="PTHR23248">
    <property type="entry name" value="PHOSPHOLIPID SCRAMBLASE-RELATED"/>
    <property type="match status" value="1"/>
</dbReference>
<keyword evidence="2" id="KW-0106">Calcium</keyword>
<dbReference type="GO" id="GO:0005886">
    <property type="term" value="C:plasma membrane"/>
    <property type="evidence" value="ECO:0007669"/>
    <property type="project" value="TreeGrafter"/>
</dbReference>
<reference evidence="3" key="1">
    <citation type="submission" date="2023-06" db="EMBL/GenBank/DDBJ databases">
        <authorList>
            <person name="Delattre M."/>
        </authorList>
    </citation>
    <scope>NUCLEOTIDE SEQUENCE</scope>
    <source>
        <strain evidence="3">AF72</strain>
    </source>
</reference>
<keyword evidence="4" id="KW-1185">Reference proteome</keyword>
<evidence type="ECO:0000313" key="3">
    <source>
        <dbReference type="EMBL" id="CAJ0564814.1"/>
    </source>
</evidence>
<evidence type="ECO:0000256" key="2">
    <source>
        <dbReference type="RuleBase" id="RU363116"/>
    </source>
</evidence>
<comment type="similarity">
    <text evidence="1 2">Belongs to the phospholipid scramblase family.</text>
</comment>
<dbReference type="AlphaFoldDB" id="A0AA36FTT9"/>
<sequence length="330" mass="36776">MMPGQYTKQPMGMPTAPPPPVGLVMPLNEGMANPTNGNFGQGAFMQGTPIYSSQPGAPMPPPPPGAAVQWMAPPEQMPGCPPGLEYLTQLDKLVINQHMSMLEVMTSWEVKNKYSVFNSAGQQVYFAYEESETCERQCCGPLRGYTMHVVDNFQREVMRFTRPFKCLCSCGCCSGCDSCATETTVEAPPGNVVSVVRQVFGCCCHNFVVRTGDESKDIFKIEGPGMCGWTYNCNCCADKVYEIMVPEGNQVIGSIRKKWRGWVAETYTNADVFTVDFPIDLDVTMKVALFGATFLIDFLAFEEQKQQRHHSDFLAFEEQQQNRNHNYGSY</sequence>
<comment type="caution">
    <text evidence="3">The sequence shown here is derived from an EMBL/GenBank/DDBJ whole genome shotgun (WGS) entry which is preliminary data.</text>
</comment>
<dbReference type="SUPFAM" id="SSF54518">
    <property type="entry name" value="Tubby C-terminal domain-like"/>
    <property type="match status" value="1"/>
</dbReference>
<proteinExistence type="inferred from homology"/>
<evidence type="ECO:0000256" key="1">
    <source>
        <dbReference type="ARBA" id="ARBA00005350"/>
    </source>
</evidence>
<evidence type="ECO:0000313" key="4">
    <source>
        <dbReference type="Proteomes" id="UP001177023"/>
    </source>
</evidence>
<dbReference type="InterPro" id="IPR025659">
    <property type="entry name" value="Tubby-like_C"/>
</dbReference>
<keyword evidence="2" id="KW-0564">Palmitate</keyword>
<protein>
    <recommendedName>
        <fullName evidence="2">Phospholipid scramblase</fullName>
    </recommendedName>
</protein>
<organism evidence="3 4">
    <name type="scientific">Mesorhabditis spiculigera</name>
    <dbReference type="NCBI Taxonomy" id="96644"/>
    <lineage>
        <taxon>Eukaryota</taxon>
        <taxon>Metazoa</taxon>
        <taxon>Ecdysozoa</taxon>
        <taxon>Nematoda</taxon>
        <taxon>Chromadorea</taxon>
        <taxon>Rhabditida</taxon>
        <taxon>Rhabditina</taxon>
        <taxon>Rhabditomorpha</taxon>
        <taxon>Rhabditoidea</taxon>
        <taxon>Rhabditidae</taxon>
        <taxon>Mesorhabditinae</taxon>
        <taxon>Mesorhabditis</taxon>
    </lineage>
</organism>
<name>A0AA36FTT9_9BILA</name>
<dbReference type="Pfam" id="PF03803">
    <property type="entry name" value="Scramblase"/>
    <property type="match status" value="1"/>
</dbReference>
<dbReference type="PANTHER" id="PTHR23248:SF63">
    <property type="entry name" value="PHOSPHOLIPID SCRAMBLASE"/>
    <property type="match status" value="1"/>
</dbReference>
<feature type="non-terminal residue" evidence="3">
    <location>
        <position position="330"/>
    </location>
</feature>
<dbReference type="InterPro" id="IPR005552">
    <property type="entry name" value="Scramblase"/>
</dbReference>
<dbReference type="Proteomes" id="UP001177023">
    <property type="component" value="Unassembled WGS sequence"/>
</dbReference>
<dbReference type="EMBL" id="CATQJA010000918">
    <property type="protein sequence ID" value="CAJ0564814.1"/>
    <property type="molecule type" value="Genomic_DNA"/>
</dbReference>
<gene>
    <name evidence="3" type="ORF">MSPICULIGERA_LOCUS3481</name>
</gene>
<comment type="cofactor">
    <cofactor evidence="2">
        <name>Ca(2+)</name>
        <dbReference type="ChEBI" id="CHEBI:29108"/>
    </cofactor>
</comment>
<accession>A0AA36FTT9</accession>
<dbReference type="GO" id="GO:0017128">
    <property type="term" value="F:phospholipid scramblase activity"/>
    <property type="evidence" value="ECO:0007669"/>
    <property type="project" value="InterPro"/>
</dbReference>
<comment type="function">
    <text evidence="2">May mediate accelerated ATP-independent bidirectional transbilayer migration of phospholipids upon binding calcium ions that results in a loss of phospholipid asymmetry in the plasma membrane.</text>
</comment>
<keyword evidence="2" id="KW-0449">Lipoprotein</keyword>